<accession>A0A6M3KTW5</accession>
<dbReference type="InterPro" id="IPR002826">
    <property type="entry name" value="MptE-like"/>
</dbReference>
<evidence type="ECO:0000313" key="2">
    <source>
        <dbReference type="EMBL" id="QJA85469.1"/>
    </source>
</evidence>
<dbReference type="AlphaFoldDB" id="A0A6M3KTW5"/>
<dbReference type="Pfam" id="PF01973">
    <property type="entry name" value="MptE-like"/>
    <property type="match status" value="1"/>
</dbReference>
<protein>
    <recommendedName>
        <fullName evidence="1">6-hydroxymethylpterin diphosphokinase MptE-like domain-containing protein</fullName>
    </recommendedName>
</protein>
<proteinExistence type="predicted"/>
<name>A0A6M3KTW5_9ZZZZ</name>
<reference evidence="2" key="1">
    <citation type="submission" date="2020-03" db="EMBL/GenBank/DDBJ databases">
        <title>The deep terrestrial virosphere.</title>
        <authorList>
            <person name="Holmfeldt K."/>
            <person name="Nilsson E."/>
            <person name="Simone D."/>
            <person name="Lopez-Fernandez M."/>
            <person name="Wu X."/>
            <person name="de Brujin I."/>
            <person name="Lundin D."/>
            <person name="Andersson A."/>
            <person name="Bertilsson S."/>
            <person name="Dopson M."/>
        </authorList>
    </citation>
    <scope>NUCLEOTIDE SEQUENCE</scope>
    <source>
        <strain evidence="2">MM415B02218</strain>
    </source>
</reference>
<dbReference type="PANTHER" id="PTHR41786">
    <property type="entry name" value="MOTILITY ACCESSORY FACTOR MAF"/>
    <property type="match status" value="1"/>
</dbReference>
<evidence type="ECO:0000259" key="1">
    <source>
        <dbReference type="Pfam" id="PF01973"/>
    </source>
</evidence>
<gene>
    <name evidence="2" type="ORF">MM415B02218_0011</name>
</gene>
<dbReference type="PANTHER" id="PTHR41786:SF1">
    <property type="entry name" value="6-HYDROXYMETHYLPTERIN DIPHOSPHOKINASE MPTE-LIKE DOMAIN-CONTAINING PROTEIN"/>
    <property type="match status" value="1"/>
</dbReference>
<dbReference type="EMBL" id="MT142576">
    <property type="protein sequence ID" value="QJA85469.1"/>
    <property type="molecule type" value="Genomic_DNA"/>
</dbReference>
<feature type="domain" description="6-hydroxymethylpterin diphosphokinase MptE-like" evidence="1">
    <location>
        <begin position="17"/>
        <end position="168"/>
    </location>
</feature>
<organism evidence="2">
    <name type="scientific">viral metagenome</name>
    <dbReference type="NCBI Taxonomy" id="1070528"/>
    <lineage>
        <taxon>unclassified sequences</taxon>
        <taxon>metagenomes</taxon>
        <taxon>organismal metagenomes</taxon>
    </lineage>
</organism>
<sequence>MHRFKKENSIWNTQGQYFGAKEKAIVLVGASPRLAEDVEKLKEIDENFIIICANSALKYLLKHDIKPDYVVCIDSDDIDIPQHLDIDRDDITLLASNVVCPEALDKWKGPVWYMPYYGVKKNIKAKLKKRIGREIASGGNSMTEALWVATVVWGAHTIIFVANEYCFNKNYYADKEAAKQEKIKKRYPAIDANGNERWTLPALYTYVIWIERLCDNLTPPGYFIDTSFGLLGKDTKNIHRLKFEEAIEQVKTAFKIKEKLNKLNAKKEILTHIEARKNEQSEVFRYNMYQQRERILQLNRS</sequence>